<dbReference type="PANTHER" id="PTHR36698">
    <property type="entry name" value="BLL5892 PROTEIN"/>
    <property type="match status" value="1"/>
</dbReference>
<dbReference type="PANTHER" id="PTHR36698:SF3">
    <property type="entry name" value="ABC-TYPE TRANSPORT AUXILIARY LIPOPROTEIN COMPONENT DOMAIN-CONTAINING PROTEIN"/>
    <property type="match status" value="1"/>
</dbReference>
<evidence type="ECO:0000313" key="4">
    <source>
        <dbReference type="Proteomes" id="UP000238261"/>
    </source>
</evidence>
<dbReference type="PROSITE" id="PS51257">
    <property type="entry name" value="PROKAR_LIPOPROTEIN"/>
    <property type="match status" value="1"/>
</dbReference>
<dbReference type="AlphaFoldDB" id="A0A2S7F3E0"/>
<keyword evidence="4" id="KW-1185">Reference proteome</keyword>
<name>A0A2S7F3E0_9XANT</name>
<dbReference type="RefSeq" id="WP_046979210.1">
    <property type="nucleotide sequence ID" value="NZ_CP043476.1"/>
</dbReference>
<feature type="chain" id="PRO_5015509853" evidence="1">
    <location>
        <begin position="25"/>
        <end position="222"/>
    </location>
</feature>
<comment type="caution">
    <text evidence="3">The sequence shown here is derived from an EMBL/GenBank/DDBJ whole genome shotgun (WGS) entry which is preliminary data.</text>
</comment>
<dbReference type="Proteomes" id="UP000238261">
    <property type="component" value="Unassembled WGS sequence"/>
</dbReference>
<dbReference type="SUPFAM" id="SSF159594">
    <property type="entry name" value="XCC0632-like"/>
    <property type="match status" value="1"/>
</dbReference>
<keyword evidence="1" id="KW-0732">Signal</keyword>
<dbReference type="EMBL" id="MDEG01000001">
    <property type="protein sequence ID" value="PPU99964.1"/>
    <property type="molecule type" value="Genomic_DNA"/>
</dbReference>
<dbReference type="OrthoDB" id="5795476at2"/>
<evidence type="ECO:0000256" key="1">
    <source>
        <dbReference type="SAM" id="SignalP"/>
    </source>
</evidence>
<organism evidence="3 4">
    <name type="scientific">Xanthomonas hyacinthi</name>
    <dbReference type="NCBI Taxonomy" id="56455"/>
    <lineage>
        <taxon>Bacteria</taxon>
        <taxon>Pseudomonadati</taxon>
        <taxon>Pseudomonadota</taxon>
        <taxon>Gammaproteobacteria</taxon>
        <taxon>Lysobacterales</taxon>
        <taxon>Lysobacteraceae</taxon>
        <taxon>Xanthomonas</taxon>
    </lineage>
</organism>
<dbReference type="Gene3D" id="3.40.50.10610">
    <property type="entry name" value="ABC-type transport auxiliary lipoprotein component"/>
    <property type="match status" value="1"/>
</dbReference>
<gene>
    <name evidence="3" type="ORF">XhyaCFBP1156_02130</name>
</gene>
<proteinExistence type="predicted"/>
<reference evidence="4" key="1">
    <citation type="submission" date="2016-08" db="EMBL/GenBank/DDBJ databases">
        <authorList>
            <person name="Merda D."/>
            <person name="Briand M."/>
            <person name="Taghouti G."/>
            <person name="Carrere S."/>
            <person name="Gouzy J."/>
            <person name="Portier P."/>
            <person name="Jacques M.-A."/>
            <person name="Fischer-Le Saux M."/>
        </authorList>
    </citation>
    <scope>NUCLEOTIDE SEQUENCE [LARGE SCALE GENOMIC DNA]</scope>
    <source>
        <strain evidence="4">CFBP1156</strain>
    </source>
</reference>
<evidence type="ECO:0000259" key="2">
    <source>
        <dbReference type="Pfam" id="PF03886"/>
    </source>
</evidence>
<accession>A0A2S7F3E0</accession>
<feature type="domain" description="ABC-type transport auxiliary lipoprotein component" evidence="2">
    <location>
        <begin position="35"/>
        <end position="194"/>
    </location>
</feature>
<feature type="signal peptide" evidence="1">
    <location>
        <begin position="1"/>
        <end position="24"/>
    </location>
</feature>
<dbReference type="InterPro" id="IPR005586">
    <property type="entry name" value="ABC_trans_aux"/>
</dbReference>
<dbReference type="Pfam" id="PF03886">
    <property type="entry name" value="ABC_trans_aux"/>
    <property type="match status" value="1"/>
</dbReference>
<sequence>MKPMRALLLLAVPALLLAGCSALTGGSKQPVTIYAPDVRVAPDPSWPQVTWQLAIAKPSAARVVDSPRIAVRPTPGELQIYSGVSWAQPATDMLEDTLLRAFEDSGRIPGVARLGTGIRADYKLVLDLRRFESDYAGREVPSATIELNAKLLYTPDQRVVAARTFLAAQPAASTAQAQVADAFAQALSQVTGDVVGWTLQQGQADAATALAPVPKVAPPPRR</sequence>
<protein>
    <submittedName>
        <fullName evidence="3">ABC transporter</fullName>
    </submittedName>
</protein>
<evidence type="ECO:0000313" key="3">
    <source>
        <dbReference type="EMBL" id="PPU99964.1"/>
    </source>
</evidence>